<keyword evidence="5 8" id="KW-1133">Transmembrane helix</keyword>
<feature type="transmembrane region" description="Helical" evidence="8">
    <location>
        <begin position="211"/>
        <end position="230"/>
    </location>
</feature>
<dbReference type="InterPro" id="IPR051907">
    <property type="entry name" value="DoxX-like_oxidoreductase"/>
</dbReference>
<evidence type="ECO:0000256" key="6">
    <source>
        <dbReference type="ARBA" id="ARBA00023136"/>
    </source>
</evidence>
<sequence>MTNNQHPDRMQPADLDGLDNVPTYDPKKSGSGLGKFYERYGRSAPKNIDPNAAEAVSESTPVSTNDATATHDLYKVSNEPEPTASFDAPTVSESPYQQPAAAMSDPFSATATSATPATTTDYDDAPVVDKPADARRGTIDLGLMIIRLGVGALLTFMAVQTFFELGGAPGINGLKEQFANYAMGDILAIAVPTMQLVAGVFLLLGLLTPVAASIATAVTGFGAVHALAQQDGISWLNPGDSLILPFLLALIAFGLQFTGPGRISLDVARSWAKRPLVSSWIWAIVGVAGAVAMWWFLAGVNPLG</sequence>
<feature type="compositionally biased region" description="Basic and acidic residues" evidence="7">
    <location>
        <begin position="1"/>
        <end position="11"/>
    </location>
</feature>
<feature type="transmembrane region" description="Helical" evidence="8">
    <location>
        <begin position="280"/>
        <end position="298"/>
    </location>
</feature>
<dbReference type="Proteomes" id="UP000427071">
    <property type="component" value="Chromosome"/>
</dbReference>
<organism evidence="9 10">
    <name type="scientific">Corynebacterium kalinowskii</name>
    <dbReference type="NCBI Taxonomy" id="2675216"/>
    <lineage>
        <taxon>Bacteria</taxon>
        <taxon>Bacillati</taxon>
        <taxon>Actinomycetota</taxon>
        <taxon>Actinomycetes</taxon>
        <taxon>Mycobacteriales</taxon>
        <taxon>Corynebacteriaceae</taxon>
        <taxon>Corynebacterium</taxon>
    </lineage>
</organism>
<evidence type="ECO:0000256" key="7">
    <source>
        <dbReference type="SAM" id="MobiDB-lite"/>
    </source>
</evidence>
<evidence type="ECO:0000313" key="9">
    <source>
        <dbReference type="EMBL" id="QGU01835.1"/>
    </source>
</evidence>
<feature type="compositionally biased region" description="Low complexity" evidence="7">
    <location>
        <begin position="104"/>
        <end position="120"/>
    </location>
</feature>
<keyword evidence="3" id="KW-1003">Cell membrane</keyword>
<comment type="subcellular location">
    <subcellularLocation>
        <location evidence="1">Cell membrane</location>
        <topology evidence="1">Multi-pass membrane protein</topology>
    </subcellularLocation>
</comment>
<dbReference type="Pfam" id="PF07681">
    <property type="entry name" value="DoxX"/>
    <property type="match status" value="1"/>
</dbReference>
<gene>
    <name evidence="9" type="ORF">CKALI_04785</name>
</gene>
<dbReference type="InterPro" id="IPR032808">
    <property type="entry name" value="DoxX"/>
</dbReference>
<evidence type="ECO:0000256" key="2">
    <source>
        <dbReference type="ARBA" id="ARBA00006679"/>
    </source>
</evidence>
<reference evidence="10" key="1">
    <citation type="submission" date="2019-11" db="EMBL/GenBank/DDBJ databases">
        <title>Complete genome sequence of Corynebacterium kalinowskii 1959, a novel Corynebacterium species isolated from soil of a small paddock in Vilsendorf, Germany.</title>
        <authorList>
            <person name="Schaffert L."/>
            <person name="Ruwe M."/>
            <person name="Milse J."/>
            <person name="Hanuschka K."/>
            <person name="Ortseifen V."/>
            <person name="Droste J."/>
            <person name="Brandt D."/>
            <person name="Schlueter L."/>
            <person name="Kutter Y."/>
            <person name="Vinke S."/>
            <person name="Viehoefer P."/>
            <person name="Jacob L."/>
            <person name="Luebke N.-C."/>
            <person name="Schulte-Berndt E."/>
            <person name="Hain C."/>
            <person name="Linder M."/>
            <person name="Schmidt P."/>
            <person name="Wollenschlaeger L."/>
            <person name="Luttermann T."/>
            <person name="Thieme E."/>
            <person name="Hassa J."/>
            <person name="Haak M."/>
            <person name="Wittchen M."/>
            <person name="Mentz A."/>
            <person name="Persicke M."/>
            <person name="Busche T."/>
            <person name="Ruckert C."/>
        </authorList>
    </citation>
    <scope>NUCLEOTIDE SEQUENCE [LARGE SCALE GENOMIC DNA]</scope>
    <source>
        <strain evidence="10">1959</strain>
    </source>
</reference>
<feature type="transmembrane region" description="Helical" evidence="8">
    <location>
        <begin position="242"/>
        <end position="259"/>
    </location>
</feature>
<keyword evidence="4 8" id="KW-0812">Transmembrane</keyword>
<dbReference type="RefSeq" id="WP_156192212.1">
    <property type="nucleotide sequence ID" value="NZ_CP046452.1"/>
</dbReference>
<keyword evidence="6 8" id="KW-0472">Membrane</keyword>
<evidence type="ECO:0000256" key="8">
    <source>
        <dbReference type="SAM" id="Phobius"/>
    </source>
</evidence>
<evidence type="ECO:0000256" key="1">
    <source>
        <dbReference type="ARBA" id="ARBA00004651"/>
    </source>
</evidence>
<dbReference type="EMBL" id="CP046452">
    <property type="protein sequence ID" value="QGU01835.1"/>
    <property type="molecule type" value="Genomic_DNA"/>
</dbReference>
<evidence type="ECO:0000256" key="4">
    <source>
        <dbReference type="ARBA" id="ARBA00022692"/>
    </source>
</evidence>
<name>A0A6B8VS47_9CORY</name>
<proteinExistence type="inferred from homology"/>
<dbReference type="AlphaFoldDB" id="A0A6B8VS47"/>
<feature type="transmembrane region" description="Helical" evidence="8">
    <location>
        <begin position="183"/>
        <end position="204"/>
    </location>
</feature>
<accession>A0A6B8VS47</accession>
<keyword evidence="10" id="KW-1185">Reference proteome</keyword>
<protein>
    <submittedName>
        <fullName evidence="9">DoxX</fullName>
    </submittedName>
</protein>
<feature type="region of interest" description="Disordered" evidence="7">
    <location>
        <begin position="1"/>
        <end position="129"/>
    </location>
</feature>
<feature type="transmembrane region" description="Helical" evidence="8">
    <location>
        <begin position="145"/>
        <end position="163"/>
    </location>
</feature>
<evidence type="ECO:0000256" key="5">
    <source>
        <dbReference type="ARBA" id="ARBA00022989"/>
    </source>
</evidence>
<dbReference type="PANTHER" id="PTHR33452">
    <property type="entry name" value="OXIDOREDUCTASE CATD-RELATED"/>
    <property type="match status" value="1"/>
</dbReference>
<comment type="similarity">
    <text evidence="2">Belongs to the DoxX family.</text>
</comment>
<dbReference type="KEGG" id="ckw:CKALI_04785"/>
<feature type="compositionally biased region" description="Polar residues" evidence="7">
    <location>
        <begin position="57"/>
        <end position="68"/>
    </location>
</feature>
<evidence type="ECO:0000313" key="10">
    <source>
        <dbReference type="Proteomes" id="UP000427071"/>
    </source>
</evidence>
<dbReference type="GO" id="GO:0005886">
    <property type="term" value="C:plasma membrane"/>
    <property type="evidence" value="ECO:0007669"/>
    <property type="project" value="UniProtKB-SubCell"/>
</dbReference>
<dbReference type="PANTHER" id="PTHR33452:SF1">
    <property type="entry name" value="INNER MEMBRANE PROTEIN YPHA-RELATED"/>
    <property type="match status" value="1"/>
</dbReference>
<evidence type="ECO:0000256" key="3">
    <source>
        <dbReference type="ARBA" id="ARBA00022475"/>
    </source>
</evidence>